<dbReference type="AlphaFoldDB" id="A0A9K3KR56"/>
<feature type="region of interest" description="Disordered" evidence="1">
    <location>
        <begin position="927"/>
        <end position="995"/>
    </location>
</feature>
<dbReference type="InterPro" id="IPR001054">
    <property type="entry name" value="A/G_cyclase"/>
</dbReference>
<dbReference type="EMBL" id="JAGRRH010000020">
    <property type="protein sequence ID" value="KAG7348081.1"/>
    <property type="molecule type" value="Genomic_DNA"/>
</dbReference>
<dbReference type="PROSITE" id="PS50125">
    <property type="entry name" value="GUANYLATE_CYCLASE_2"/>
    <property type="match status" value="1"/>
</dbReference>
<dbReference type="Pfam" id="PF00211">
    <property type="entry name" value="Guanylate_cyc"/>
    <property type="match status" value="1"/>
</dbReference>
<feature type="compositionally biased region" description="Low complexity" evidence="1">
    <location>
        <begin position="947"/>
        <end position="957"/>
    </location>
</feature>
<keyword evidence="2" id="KW-1133">Transmembrane helix</keyword>
<evidence type="ECO:0000259" key="3">
    <source>
        <dbReference type="PROSITE" id="PS50125"/>
    </source>
</evidence>
<keyword evidence="2" id="KW-0812">Transmembrane</keyword>
<feature type="transmembrane region" description="Helical" evidence="2">
    <location>
        <begin position="442"/>
        <end position="459"/>
    </location>
</feature>
<name>A0A9K3KR56_9STRA</name>
<sequence>MPDQSFRSNSPPSGIAPVEEQRPRFSNFRRNLCMNRDVWLQNVSEIIVNSVFWKLLIITLTLLLLFGSPIQFWAVSKEVDVVFDALYIFGFVVFMIDTVLNSYADPRYLECDPFHRKMRRSHKATNTDGYYAHSWSCGVGSFNFWCDLISSIGFLYDVSFINQAEFSMQSMYIELDRTGVPINFNVVVNEAQPFEPNINFILVIFKAARVARLVPSTKVVALSERMNIYWYFERITPCFWWNKFRERRERAQRIKENSEGRKGSKLLRRNSWGGLEIAALAAAKVKADEDRKVTESFNSGFRIWAWCSNGFRWIGMLPNSNVELNRHIAATKIQRAWRNRLFKPAADTRSDDDLIEIGEGGRGYISGDSLLSSTLKKRSMLSRSTFSAKSLGRISENPILGKKHQPTPTSGDSESFSHGNKLSKVDNSQVGTAMAEVTGQRVGLLLLLSLLFAMLFTYVEFDSTKPSTMVVLHGQVIQTSAQTIARKAVETARLSSVPYLYSFKSNSTYYGTDFSLTYNLSEYDVDSLRDREKMRIVINNTLGTSEGFFVVRQDTVQSAQVELIATFFVLLVWFFGVAAFTGPIMTFVILPIERMVRLLGMLMMDPLGYQSNLRFKNFLLEEDQIVKKSQWTREVLKGMETSFLMSTILRIGSLMKVGFGSAGVEIIRNNLQMGQSTNELILNSQGSTVSCIFLFCDIRQFTDATECLQEEVFVFTNKIAAVVHSICHSYGGSANKNVGDAFLVSWLLEDESNGSRGWMSSKNSQTFVAKQHQADKALLSVVKICIALHHDYYYIETMSNHPRTALLNKLKNRPGPIVQMGFGLHAGNAVQGAIGSQRKIDATYVSEAVERAEFLESSTKKYKLQMLMSDDFYRLLHSSNRRRCRKIDKVMFRNDDDDEFEEEAYDDEGDIMELYTYDMEVDALWEDNRKTRGESETSLAESDEGGRLSNSRRSSGGPSVTRSSGNSLLKKTRRMSIRNFDGKTQGTIDDKKLGSLSNPVDNLTTPASIAAAAAAAASLNQMGWGSDDDGKIQLHHPQDGESTENNATKTNRPELVLPTGPSLYSANVWLQYDMRRIRRRYTPVVINTFGAGLEKYYAKDWEGARQCFEAVMERFDDGPSKYFLTEMKKHNYVPPPHFQPYGIA</sequence>
<gene>
    <name evidence="4" type="ORF">IV203_016786</name>
</gene>
<evidence type="ECO:0000256" key="1">
    <source>
        <dbReference type="SAM" id="MobiDB-lite"/>
    </source>
</evidence>
<feature type="compositionally biased region" description="Polar residues" evidence="1">
    <location>
        <begin position="406"/>
        <end position="422"/>
    </location>
</feature>
<evidence type="ECO:0000256" key="2">
    <source>
        <dbReference type="SAM" id="Phobius"/>
    </source>
</evidence>
<dbReference type="OrthoDB" id="60033at2759"/>
<keyword evidence="5" id="KW-1185">Reference proteome</keyword>
<feature type="compositionally biased region" description="Polar residues" evidence="1">
    <location>
        <begin position="958"/>
        <end position="969"/>
    </location>
</feature>
<feature type="region of interest" description="Disordered" evidence="1">
    <location>
        <begin position="1027"/>
        <end position="1055"/>
    </location>
</feature>
<reference evidence="4" key="2">
    <citation type="submission" date="2021-04" db="EMBL/GenBank/DDBJ databases">
        <authorList>
            <person name="Podell S."/>
        </authorList>
    </citation>
    <scope>NUCLEOTIDE SEQUENCE</scope>
    <source>
        <strain evidence="4">Hildebrandi</strain>
    </source>
</reference>
<dbReference type="PANTHER" id="PTHR43336">
    <property type="entry name" value="OXYGEN SENSOR HISTIDINE KINASE RESPONSE REGULATOR DEVS/DOSS"/>
    <property type="match status" value="1"/>
</dbReference>
<accession>A0A9K3KR56</accession>
<dbReference type="PANTHER" id="PTHR43336:SF3">
    <property type="entry name" value="GUANYLATE CYCLASE DOMAIN-CONTAINING PROTEIN"/>
    <property type="match status" value="1"/>
</dbReference>
<dbReference type="GO" id="GO:0009190">
    <property type="term" value="P:cyclic nucleotide biosynthetic process"/>
    <property type="evidence" value="ECO:0007669"/>
    <property type="project" value="InterPro"/>
</dbReference>
<reference evidence="4" key="1">
    <citation type="journal article" date="2021" name="Sci. Rep.">
        <title>Diploid genomic architecture of Nitzschia inconspicua, an elite biomass production diatom.</title>
        <authorList>
            <person name="Oliver A."/>
            <person name="Podell S."/>
            <person name="Pinowska A."/>
            <person name="Traller J.C."/>
            <person name="Smith S.R."/>
            <person name="McClure R."/>
            <person name="Beliaev A."/>
            <person name="Bohutskyi P."/>
            <person name="Hill E.A."/>
            <person name="Rabines A."/>
            <person name="Zheng H."/>
            <person name="Allen L.Z."/>
            <person name="Kuo A."/>
            <person name="Grigoriev I.V."/>
            <person name="Allen A.E."/>
            <person name="Hazlebeck D."/>
            <person name="Allen E.E."/>
        </authorList>
    </citation>
    <scope>NUCLEOTIDE SEQUENCE</scope>
    <source>
        <strain evidence="4">Hildebrandi</strain>
    </source>
</reference>
<organism evidence="4 5">
    <name type="scientific">Nitzschia inconspicua</name>
    <dbReference type="NCBI Taxonomy" id="303405"/>
    <lineage>
        <taxon>Eukaryota</taxon>
        <taxon>Sar</taxon>
        <taxon>Stramenopiles</taxon>
        <taxon>Ochrophyta</taxon>
        <taxon>Bacillariophyta</taxon>
        <taxon>Bacillariophyceae</taxon>
        <taxon>Bacillariophycidae</taxon>
        <taxon>Bacillariales</taxon>
        <taxon>Bacillariaceae</taxon>
        <taxon>Nitzschia</taxon>
    </lineage>
</organism>
<evidence type="ECO:0000313" key="4">
    <source>
        <dbReference type="EMBL" id="KAG7348081.1"/>
    </source>
</evidence>
<evidence type="ECO:0000313" key="5">
    <source>
        <dbReference type="Proteomes" id="UP000693970"/>
    </source>
</evidence>
<feature type="compositionally biased region" description="Basic and acidic residues" evidence="1">
    <location>
        <begin position="1028"/>
        <end position="1039"/>
    </location>
</feature>
<feature type="region of interest" description="Disordered" evidence="1">
    <location>
        <begin position="397"/>
        <end position="422"/>
    </location>
</feature>
<feature type="transmembrane region" description="Helical" evidence="2">
    <location>
        <begin position="81"/>
        <end position="100"/>
    </location>
</feature>
<comment type="caution">
    <text evidence="4">The sequence shown here is derived from an EMBL/GenBank/DDBJ whole genome shotgun (WGS) entry which is preliminary data.</text>
</comment>
<protein>
    <submittedName>
        <fullName evidence="4">GAF sensor-containing adenylate/guanylate cyclase</fullName>
    </submittedName>
</protein>
<dbReference type="GO" id="GO:0035556">
    <property type="term" value="P:intracellular signal transduction"/>
    <property type="evidence" value="ECO:0007669"/>
    <property type="project" value="InterPro"/>
</dbReference>
<feature type="transmembrane region" description="Helical" evidence="2">
    <location>
        <begin position="563"/>
        <end position="592"/>
    </location>
</feature>
<feature type="transmembrane region" description="Helical" evidence="2">
    <location>
        <begin position="51"/>
        <end position="75"/>
    </location>
</feature>
<dbReference type="Proteomes" id="UP000693970">
    <property type="component" value="Unassembled WGS sequence"/>
</dbReference>
<proteinExistence type="predicted"/>
<feature type="domain" description="Guanylate cyclase" evidence="3">
    <location>
        <begin position="692"/>
        <end position="856"/>
    </location>
</feature>
<dbReference type="CDD" id="cd07302">
    <property type="entry name" value="CHD"/>
    <property type="match status" value="1"/>
</dbReference>
<keyword evidence="2" id="KW-0472">Membrane</keyword>